<gene>
    <name evidence="5" type="primary">Hc1</name>
</gene>
<dbReference type="InterPro" id="IPR014756">
    <property type="entry name" value="Ig_E-set"/>
</dbReference>
<accession>A0A4D6GK96</accession>
<dbReference type="GO" id="GO:0045735">
    <property type="term" value="F:nutrient reservoir activity"/>
    <property type="evidence" value="ECO:0007669"/>
    <property type="project" value="UniProtKB-KW"/>
</dbReference>
<dbReference type="GO" id="GO:0004497">
    <property type="term" value="F:monooxygenase activity"/>
    <property type="evidence" value="ECO:0007669"/>
    <property type="project" value="UniProtKB-ARBA"/>
</dbReference>
<proteinExistence type="evidence at transcript level"/>
<protein>
    <submittedName>
        <fullName evidence="5">Hemocyanin subunit type 1</fullName>
    </submittedName>
</protein>
<dbReference type="AlphaFoldDB" id="A0A4D6GK96"/>
<evidence type="ECO:0000256" key="1">
    <source>
        <dbReference type="ARBA" id="ARBA00009470"/>
    </source>
</evidence>
<dbReference type="PROSITE" id="PS00210">
    <property type="entry name" value="HEMOCYANIN_2"/>
    <property type="match status" value="1"/>
</dbReference>
<dbReference type="Gene3D" id="2.60.40.1520">
    <property type="entry name" value="Hemocyanin, C-terminal domain"/>
    <property type="match status" value="1"/>
</dbReference>
<dbReference type="Pfam" id="PF00372">
    <property type="entry name" value="Hemocyanin_M"/>
    <property type="match status" value="1"/>
</dbReference>
<dbReference type="PANTHER" id="PTHR11511">
    <property type="entry name" value="LARVAL STORAGE PROTEIN/PHENOLOXIDASE"/>
    <property type="match status" value="1"/>
</dbReference>
<evidence type="ECO:0000313" key="5">
    <source>
        <dbReference type="EMBL" id="QCC26464.1"/>
    </source>
</evidence>
<evidence type="ECO:0000256" key="3">
    <source>
        <dbReference type="SAM" id="SignalP"/>
    </source>
</evidence>
<dbReference type="EMBL" id="MG931002">
    <property type="protein sequence ID" value="QCC26464.1"/>
    <property type="molecule type" value="mRNA"/>
</dbReference>
<dbReference type="InterPro" id="IPR005204">
    <property type="entry name" value="Hemocyanin_N"/>
</dbReference>
<dbReference type="Gene3D" id="1.20.1370.10">
    <property type="entry name" value="Hemocyanin, N-terminal domain"/>
    <property type="match status" value="1"/>
</dbReference>
<reference evidence="5" key="1">
    <citation type="journal article" date="2019" name="Insect Mol. Biol.">
        <title>Developmental Expression and Evolution of Hexamerin and Hemocyanin from Folsomia candida (Collembola).</title>
        <authorList>
            <person name="Liang Y."/>
            <person name="Xie W."/>
            <person name="Luan Y.X."/>
        </authorList>
    </citation>
    <scope>NUCLEOTIDE SEQUENCE</scope>
</reference>
<keyword evidence="2" id="KW-0758">Storage protein</keyword>
<feature type="domain" description="Tyrosinase copper-binding" evidence="4">
    <location>
        <begin position="402"/>
        <end position="413"/>
    </location>
</feature>
<dbReference type="PANTHER" id="PTHR11511:SF5">
    <property type="entry name" value="FAT-BODY PROTEIN 1-RELATED"/>
    <property type="match status" value="1"/>
</dbReference>
<dbReference type="PRINTS" id="PR00187">
    <property type="entry name" value="HAEMOCYANIN"/>
</dbReference>
<dbReference type="InterPro" id="IPR005203">
    <property type="entry name" value="Hemocyanin_C"/>
</dbReference>
<dbReference type="Gene3D" id="1.10.1280.10">
    <property type="entry name" value="Di-copper center containing domain from catechol oxidase"/>
    <property type="match status" value="1"/>
</dbReference>
<dbReference type="InterPro" id="IPR002227">
    <property type="entry name" value="Tyrosinase_Cu-bd"/>
</dbReference>
<dbReference type="InterPro" id="IPR008922">
    <property type="entry name" value="Di-copper_centre_dom_sf"/>
</dbReference>
<dbReference type="GO" id="GO:0005615">
    <property type="term" value="C:extracellular space"/>
    <property type="evidence" value="ECO:0007669"/>
    <property type="project" value="UniProtKB-ARBA"/>
</dbReference>
<keyword evidence="3" id="KW-0732">Signal</keyword>
<feature type="signal peptide" evidence="3">
    <location>
        <begin position="1"/>
        <end position="23"/>
    </location>
</feature>
<evidence type="ECO:0000259" key="4">
    <source>
        <dbReference type="PROSITE" id="PS00498"/>
    </source>
</evidence>
<dbReference type="InterPro" id="IPR013788">
    <property type="entry name" value="Hemocyanin/hexamerin"/>
</dbReference>
<dbReference type="SUPFAM" id="SSF48050">
    <property type="entry name" value="Hemocyanin, N-terminal domain"/>
    <property type="match status" value="1"/>
</dbReference>
<organism evidence="5">
    <name type="scientific">Pogonognathellus sp. AD-2013</name>
    <dbReference type="NCBI Taxonomy" id="1323567"/>
    <lineage>
        <taxon>Eukaryota</taxon>
        <taxon>Metazoa</taxon>
        <taxon>Ecdysozoa</taxon>
        <taxon>Arthropoda</taxon>
        <taxon>Hexapoda</taxon>
        <taxon>Collembola</taxon>
        <taxon>Entomobryomorpha</taxon>
        <taxon>Tomoceroidea</taxon>
        <taxon>Tomoceridae</taxon>
        <taxon>Pogonognathellus</taxon>
    </lineage>
</organism>
<dbReference type="PROSITE" id="PS00209">
    <property type="entry name" value="HEMOCYANIN_1"/>
    <property type="match status" value="1"/>
</dbReference>
<feature type="chain" id="PRO_5020037472" evidence="3">
    <location>
        <begin position="24"/>
        <end position="678"/>
    </location>
</feature>
<dbReference type="SUPFAM" id="SSF48056">
    <property type="entry name" value="Di-copper centre-containing domain"/>
    <property type="match status" value="1"/>
</dbReference>
<dbReference type="Pfam" id="PF03723">
    <property type="entry name" value="Hemocyanin_C"/>
    <property type="match status" value="1"/>
</dbReference>
<comment type="similarity">
    <text evidence="1">Belongs to the tyrosinase family. Hemocyanin subfamily.</text>
</comment>
<dbReference type="InterPro" id="IPR037020">
    <property type="entry name" value="Hemocyanin_C_sf"/>
</dbReference>
<dbReference type="SUPFAM" id="SSF81296">
    <property type="entry name" value="E set domains"/>
    <property type="match status" value="1"/>
</dbReference>
<dbReference type="PROSITE" id="PS00498">
    <property type="entry name" value="TYROSINASE_2"/>
    <property type="match status" value="1"/>
</dbReference>
<dbReference type="InterPro" id="IPR000896">
    <property type="entry name" value="Hemocyanin/hexamerin_mid_dom"/>
</dbReference>
<dbReference type="InterPro" id="IPR036697">
    <property type="entry name" value="Hemocyanin_N_sf"/>
</dbReference>
<sequence length="678" mass="78350">MSVKMIRSSFILLSLGAVLCVAAATVAPADHDFLVKQNEILKLLNKVHELNFHKDQAKIGQEYDPLAHLDHFKNPRVVQEFVKEYKNGRMLPRGEIFNLFEEEHRREMINIFEVLFFAKDWDTFHHVACYLRDRVNEGQFIYALTVAVLHKPETRGIRLPPAYETYPHLFVTAKVINEAYAAKMRQEPAIIRMNFTGTSRNPEQRVAYFGEDVGMNAHHSVWHKDHPFWWKDAVYGADIDRKGELFWYMHHQLTARFNAERLSNWLTEVQPLQWNKPIVDGFAPQTTYRKGGEFPARPDNFRFQDLKNIRVADLEAYEERIREAISSGFVKTVEGELVSLNNTKGIDILGAIIEASVNSKNPNYYGSIHNLAHIMLSRVTDPQGKFGMPPGCMENFETATRDPAFFRLHKYIDTLFKEHKQYLNPYTREELDVEGVDIKSVEVDDLVTYFEEFDVDLLNALDDTEGLPDVEIKARVQRLNHQPFAFKIHVDSAAEKTVTVRLFIVPKKDWYEREIPIEENRWNVIELDKFTAKLTAGDNTILRKSSESSVSIPDHISTRALRKKVEAALAGTETLQVDKDLRHCGIPDRMLLPKGRENGMKYTLYVVLSDWAEDKVNDLPHNYEYGGSLSYCGAANNKYPDAKPMGFPFDRRITDRKTFQVTNIFNRDVDIVFHPVHV</sequence>
<dbReference type="Pfam" id="PF03722">
    <property type="entry name" value="Hemocyanin_N"/>
    <property type="match status" value="1"/>
</dbReference>
<evidence type="ECO:0000256" key="2">
    <source>
        <dbReference type="ARBA" id="ARBA00022761"/>
    </source>
</evidence>
<name>A0A4D6GK96_9HEXA</name>